<dbReference type="InterPro" id="IPR045075">
    <property type="entry name" value="Syf1-like"/>
</dbReference>
<keyword evidence="3" id="KW-0507">mRNA processing</keyword>
<evidence type="ECO:0000256" key="3">
    <source>
        <dbReference type="ARBA" id="ARBA00022664"/>
    </source>
</evidence>
<dbReference type="InterPro" id="IPR003107">
    <property type="entry name" value="HAT"/>
</dbReference>
<accession>A9V7W6</accession>
<evidence type="ECO:0000313" key="12">
    <source>
        <dbReference type="EMBL" id="EDQ86376.1"/>
    </source>
</evidence>
<reference evidence="12 13" key="1">
    <citation type="journal article" date="2008" name="Nature">
        <title>The genome of the choanoflagellate Monosiga brevicollis and the origin of metazoans.</title>
        <authorList>
            <consortium name="JGI Sequencing"/>
            <person name="King N."/>
            <person name="Westbrook M.J."/>
            <person name="Young S.L."/>
            <person name="Kuo A."/>
            <person name="Abedin M."/>
            <person name="Chapman J."/>
            <person name="Fairclough S."/>
            <person name="Hellsten U."/>
            <person name="Isogai Y."/>
            <person name="Letunic I."/>
            <person name="Marr M."/>
            <person name="Pincus D."/>
            <person name="Putnam N."/>
            <person name="Rokas A."/>
            <person name="Wright K.J."/>
            <person name="Zuzow R."/>
            <person name="Dirks W."/>
            <person name="Good M."/>
            <person name="Goodstein D."/>
            <person name="Lemons D."/>
            <person name="Li W."/>
            <person name="Lyons J.B."/>
            <person name="Morris A."/>
            <person name="Nichols S."/>
            <person name="Richter D.J."/>
            <person name="Salamov A."/>
            <person name="Bork P."/>
            <person name="Lim W.A."/>
            <person name="Manning G."/>
            <person name="Miller W.T."/>
            <person name="McGinnis W."/>
            <person name="Shapiro H."/>
            <person name="Tjian R."/>
            <person name="Grigoriev I.V."/>
            <person name="Rokhsar D."/>
        </authorList>
    </citation>
    <scope>NUCLEOTIDE SEQUENCE [LARGE SCALE GENOMIC DNA]</scope>
    <source>
        <strain evidence="13">MX1 / ATCC 50154</strain>
    </source>
</reference>
<dbReference type="Gene3D" id="1.25.40.10">
    <property type="entry name" value="Tetratricopeptide repeat domain"/>
    <property type="match status" value="4"/>
</dbReference>
<dbReference type="GO" id="GO:0000398">
    <property type="term" value="P:mRNA splicing, via spliceosome"/>
    <property type="evidence" value="ECO:0000318"/>
    <property type="project" value="GO_Central"/>
</dbReference>
<dbReference type="GO" id="GO:0071014">
    <property type="term" value="C:post-mRNA release spliceosomal complex"/>
    <property type="evidence" value="ECO:0000318"/>
    <property type="project" value="GO_Central"/>
</dbReference>
<dbReference type="SMART" id="SM00386">
    <property type="entry name" value="HAT"/>
    <property type="match status" value="12"/>
</dbReference>
<evidence type="ECO:0000259" key="10">
    <source>
        <dbReference type="Pfam" id="PF23231"/>
    </source>
</evidence>
<evidence type="ECO:0000256" key="1">
    <source>
        <dbReference type="ARBA" id="ARBA00004123"/>
    </source>
</evidence>
<feature type="domain" description="Pre-mRNA-splicing factor Syf1/CRNKL1-like C-terminal HAT-repeats" evidence="10">
    <location>
        <begin position="421"/>
        <end position="609"/>
    </location>
</feature>
<dbReference type="GO" id="GO:0000349">
    <property type="term" value="P:generation of catalytic spliceosome for first transesterification step"/>
    <property type="evidence" value="ECO:0000318"/>
    <property type="project" value="GO_Central"/>
</dbReference>
<dbReference type="InterPro" id="IPR055433">
    <property type="entry name" value="HAT_Syf1-like_N"/>
</dbReference>
<dbReference type="PANTHER" id="PTHR11246:SF5">
    <property type="entry name" value="PRE-MRNA-SPLICING FACTOR SYF1"/>
    <property type="match status" value="1"/>
</dbReference>
<dbReference type="EMBL" id="CH991566">
    <property type="protein sequence ID" value="EDQ86376.1"/>
    <property type="molecule type" value="Genomic_DNA"/>
</dbReference>
<evidence type="ECO:0000256" key="2">
    <source>
        <dbReference type="ARBA" id="ARBA00008644"/>
    </source>
</evidence>
<keyword evidence="5" id="KW-0677">Repeat</keyword>
<comment type="subcellular location">
    <subcellularLocation>
        <location evidence="1">Nucleus</location>
    </subcellularLocation>
</comment>
<dbReference type="Pfam" id="PF23220">
    <property type="entry name" value="HAT_Syf1_M"/>
    <property type="match status" value="1"/>
</dbReference>
<dbReference type="RefSeq" id="XP_001748766.1">
    <property type="nucleotide sequence ID" value="XM_001748714.1"/>
</dbReference>
<sequence>MVATTTTTAVDATASASASAEAAAAAAAAAAVKASAENISAANLLLESKKKKKKKKTRAFKLPRAGDAPVKDWLAYLERKKSASPAVRFSLFERAVRQLPGSFKLWVRYLRERKALVATVAPTDPARRATYDTFRRAMVFMHKMPRIWIEYLELMMESGLITETRRTFDECLRALPITQHHRIWPLYLKFVRQPHIPTETACRVYRRYLMIEPNDAEEFVDYLVSAKRYEEAAAILIEVLNKEKYVSKQGKSHHQLWLELCQLVSEHPDGVRNIKVEPIIRGGLRKFSDMIGQLWCALAAYHIRRGSFEKARDIYEEAIQTVQTVRDFSQVFEAYAEFEEQSLTALMEQMGEEGLDGNEEVEWRMARYEQLMERRPLLLSSVLLRQNPHNVDEWHKRVALFSSQPSEMILTYRDAVKTVDPSKATGKVHTLWVEFARLYEATSLEEARKVYERGVQEPFRKVDDLAELWCQYAEMELRHKNFQRAVNVLRRATAMPSKKQLVDESGRPSVQARVHKSLKLWSMYADLEESIGTLEGTKAVYNRMLELRVATPQVIINFATFLEENKYFEEAFTAYERGVALFKWPIVFEIWNTYLAKFIKRYVSQLHLVQALTQQQSCPLIIYSARPYLCLLGLTQFVRTPLVSRFKIGQGGDKLERTRELFEQCLENIPAKFAKVIYLMYADFEEKYGLGRHAMAVYQRATQKVPSEDRFEMWQLYIKRAAALFGVVYTRELFVAALEDTLLSDKDMQAMAMDFASLETKLGEVDRARAIYSHTSQYCEPKSAKKFWDAWEDFEVRHGNEDTYREMLRIKRSVAAQSNTSSNVNVFRAAEEAARALRDGGNAMAAAESEAAARAAPQQTAFVKAGGAPAGNRDEIDLDDDDDDDEEEDGNATETATNNVDIEEKAVPDEVFGGIGAKALLSQKSA</sequence>
<evidence type="ECO:0000313" key="13">
    <source>
        <dbReference type="Proteomes" id="UP000001357"/>
    </source>
</evidence>
<dbReference type="eggNOG" id="KOG2047">
    <property type="taxonomic scope" value="Eukaryota"/>
</dbReference>
<dbReference type="SUPFAM" id="SSF48452">
    <property type="entry name" value="TPR-like"/>
    <property type="match status" value="5"/>
</dbReference>
<name>A9V7W6_MONBE</name>
<feature type="region of interest" description="Disordered" evidence="8">
    <location>
        <begin position="864"/>
        <end position="905"/>
    </location>
</feature>
<dbReference type="PANTHER" id="PTHR11246">
    <property type="entry name" value="PRE-MRNA SPLICING FACTOR"/>
    <property type="match status" value="1"/>
</dbReference>
<feature type="compositionally biased region" description="Acidic residues" evidence="8">
    <location>
        <begin position="876"/>
        <end position="891"/>
    </location>
</feature>
<dbReference type="Proteomes" id="UP000001357">
    <property type="component" value="Unassembled WGS sequence"/>
</dbReference>
<proteinExistence type="inferred from homology"/>
<protein>
    <recommendedName>
        <fullName evidence="14">Suppressor of forked domain-containing protein</fullName>
    </recommendedName>
</protein>
<dbReference type="InterPro" id="IPR055430">
    <property type="entry name" value="HAT_Syf1_CNRKL1_C"/>
</dbReference>
<dbReference type="FunFam" id="1.25.40.10:FF:000137">
    <property type="entry name" value="Pre-mRNA-splicing factor syf1"/>
    <property type="match status" value="1"/>
</dbReference>
<dbReference type="Pfam" id="PF23233">
    <property type="entry name" value="HAT_Syf1_CNRKL1_N"/>
    <property type="match status" value="1"/>
</dbReference>
<evidence type="ECO:0000256" key="5">
    <source>
        <dbReference type="ARBA" id="ARBA00022737"/>
    </source>
</evidence>
<dbReference type="Gene3D" id="1.25.40.430">
    <property type="match status" value="1"/>
</dbReference>
<dbReference type="OMA" id="IWYNYLR"/>
<evidence type="ECO:0000256" key="4">
    <source>
        <dbReference type="ARBA" id="ARBA00022728"/>
    </source>
</evidence>
<evidence type="ECO:0008006" key="14">
    <source>
        <dbReference type="Google" id="ProtNLM"/>
    </source>
</evidence>
<dbReference type="GO" id="GO:0000974">
    <property type="term" value="C:Prp19 complex"/>
    <property type="evidence" value="ECO:0000318"/>
    <property type="project" value="GO_Central"/>
</dbReference>
<organism evidence="12 13">
    <name type="scientific">Monosiga brevicollis</name>
    <name type="common">Choanoflagellate</name>
    <dbReference type="NCBI Taxonomy" id="81824"/>
    <lineage>
        <taxon>Eukaryota</taxon>
        <taxon>Choanoflagellata</taxon>
        <taxon>Craspedida</taxon>
        <taxon>Salpingoecidae</taxon>
        <taxon>Monosiga</taxon>
    </lineage>
</organism>
<keyword evidence="7" id="KW-0539">Nucleus</keyword>
<evidence type="ECO:0000256" key="6">
    <source>
        <dbReference type="ARBA" id="ARBA00023187"/>
    </source>
</evidence>
<dbReference type="Pfam" id="PF23231">
    <property type="entry name" value="HAT_Syf1_CNRKL1_C"/>
    <property type="match status" value="2"/>
</dbReference>
<evidence type="ECO:0000259" key="9">
    <source>
        <dbReference type="Pfam" id="PF23220"/>
    </source>
</evidence>
<dbReference type="STRING" id="81824.A9V7W6"/>
<dbReference type="AlphaFoldDB" id="A9V7W6"/>
<dbReference type="InterPro" id="IPR011990">
    <property type="entry name" value="TPR-like_helical_dom_sf"/>
</dbReference>
<gene>
    <name evidence="12" type="ORF">MONBRDRAFT_28344</name>
</gene>
<evidence type="ECO:0000256" key="8">
    <source>
        <dbReference type="SAM" id="MobiDB-lite"/>
    </source>
</evidence>
<evidence type="ECO:0000256" key="7">
    <source>
        <dbReference type="ARBA" id="ARBA00023242"/>
    </source>
</evidence>
<evidence type="ECO:0000259" key="11">
    <source>
        <dbReference type="Pfam" id="PF23233"/>
    </source>
</evidence>
<keyword evidence="13" id="KW-1185">Reference proteome</keyword>
<dbReference type="KEGG" id="mbr:MONBRDRAFT_28344"/>
<dbReference type="FunFam" id="1.25.40.430:FF:000006">
    <property type="entry name" value="Pre-mRNA-splicing factor SYF1"/>
    <property type="match status" value="1"/>
</dbReference>
<dbReference type="InParanoid" id="A9V7W6"/>
<comment type="similarity">
    <text evidence="2">Belongs to the crooked-neck family.</text>
</comment>
<dbReference type="GO" id="GO:0071007">
    <property type="term" value="C:U2-type catalytic step 2 spliceosome"/>
    <property type="evidence" value="ECO:0000318"/>
    <property type="project" value="GO_Central"/>
</dbReference>
<feature type="domain" description="Pre-mRNA-splicing factor SYF1 central HAT repeats" evidence="9">
    <location>
        <begin position="217"/>
        <end position="419"/>
    </location>
</feature>
<dbReference type="InterPro" id="IPR056350">
    <property type="entry name" value="HAT_Syf1_central"/>
</dbReference>
<dbReference type="GeneID" id="5894098"/>
<keyword evidence="6" id="KW-0508">mRNA splicing</keyword>
<keyword evidence="4" id="KW-0747">Spliceosome</keyword>
<feature type="domain" description="Pre-mRNA-splicing factor Syf1-like N-terminal HAT-repeats" evidence="11">
    <location>
        <begin position="69"/>
        <end position="214"/>
    </location>
</feature>
<dbReference type="FunCoup" id="A9V7W6">
    <property type="interactions" value="1487"/>
</dbReference>
<dbReference type="FunFam" id="1.25.40.10:FF:000182">
    <property type="entry name" value="Pre-mRNA-splicing factor SYF1"/>
    <property type="match status" value="1"/>
</dbReference>
<feature type="domain" description="Pre-mRNA-splicing factor Syf1/CRNKL1-like C-terminal HAT-repeats" evidence="10">
    <location>
        <begin position="645"/>
        <end position="852"/>
    </location>
</feature>